<organism evidence="1">
    <name type="scientific">Anguilla anguilla</name>
    <name type="common">European freshwater eel</name>
    <name type="synonym">Muraena anguilla</name>
    <dbReference type="NCBI Taxonomy" id="7936"/>
    <lineage>
        <taxon>Eukaryota</taxon>
        <taxon>Metazoa</taxon>
        <taxon>Chordata</taxon>
        <taxon>Craniata</taxon>
        <taxon>Vertebrata</taxon>
        <taxon>Euteleostomi</taxon>
        <taxon>Actinopterygii</taxon>
        <taxon>Neopterygii</taxon>
        <taxon>Teleostei</taxon>
        <taxon>Anguilliformes</taxon>
        <taxon>Anguillidae</taxon>
        <taxon>Anguilla</taxon>
    </lineage>
</organism>
<dbReference type="AlphaFoldDB" id="A0A0E9PW43"/>
<name>A0A0E9PW43_ANGAN</name>
<protein>
    <submittedName>
        <fullName evidence="1">Uncharacterized protein</fullName>
    </submittedName>
</protein>
<dbReference type="EMBL" id="GBXM01100080">
    <property type="protein sequence ID" value="JAH08497.1"/>
    <property type="molecule type" value="Transcribed_RNA"/>
</dbReference>
<sequence length="56" mass="6358">MNFRSQKTESSTEEYLAFCYQVFFLPLEETGACANFKLVVKVTCCLASRQTGIPTR</sequence>
<proteinExistence type="predicted"/>
<evidence type="ECO:0000313" key="1">
    <source>
        <dbReference type="EMBL" id="JAH08497.1"/>
    </source>
</evidence>
<reference evidence="1" key="1">
    <citation type="submission" date="2014-11" db="EMBL/GenBank/DDBJ databases">
        <authorList>
            <person name="Amaro Gonzalez C."/>
        </authorList>
    </citation>
    <scope>NUCLEOTIDE SEQUENCE</scope>
</reference>
<reference evidence="1" key="2">
    <citation type="journal article" date="2015" name="Fish Shellfish Immunol.">
        <title>Early steps in the European eel (Anguilla anguilla)-Vibrio vulnificus interaction in the gills: Role of the RtxA13 toxin.</title>
        <authorList>
            <person name="Callol A."/>
            <person name="Pajuelo D."/>
            <person name="Ebbesson L."/>
            <person name="Teles M."/>
            <person name="MacKenzie S."/>
            <person name="Amaro C."/>
        </authorList>
    </citation>
    <scope>NUCLEOTIDE SEQUENCE</scope>
</reference>
<accession>A0A0E9PW43</accession>